<name>A0A6M3KGW1_9ZZZZ</name>
<proteinExistence type="predicted"/>
<gene>
    <name evidence="3" type="ORF">MM415A00629_0013</name>
    <name evidence="2" type="ORF">MM415B00433_0019</name>
</gene>
<dbReference type="AlphaFoldDB" id="A0A6M3KGW1"/>
<protein>
    <submittedName>
        <fullName evidence="3">Uncharacterized protein</fullName>
    </submittedName>
</protein>
<feature type="region of interest" description="Disordered" evidence="1">
    <location>
        <begin position="64"/>
        <end position="110"/>
    </location>
</feature>
<feature type="compositionally biased region" description="Basic and acidic residues" evidence="1">
    <location>
        <begin position="71"/>
        <end position="110"/>
    </location>
</feature>
<sequence length="171" mass="20034">MKWEFQKLMAQWDIDDLNSDVLHKDFVAKATGFLGTAEDPEADQEKLVAEDKELCVLFNELHEFEEEESEEAKTEREVKEKKERETKEKLEKEKKEKEAKEKKPPISQNKHDQVIAKLASIKERGGTIHYSEMLELGIPEQTLGSLFFNWNGFGFNKKVFFKEYYVESPRG</sequence>
<evidence type="ECO:0000313" key="3">
    <source>
        <dbReference type="EMBL" id="QJA80874.1"/>
    </source>
</evidence>
<accession>A0A6M3KGW1</accession>
<evidence type="ECO:0000313" key="2">
    <source>
        <dbReference type="EMBL" id="QJA65111.1"/>
    </source>
</evidence>
<reference evidence="3" key="1">
    <citation type="submission" date="2020-03" db="EMBL/GenBank/DDBJ databases">
        <title>The deep terrestrial virosphere.</title>
        <authorList>
            <person name="Holmfeldt K."/>
            <person name="Nilsson E."/>
            <person name="Simone D."/>
            <person name="Lopez-Fernandez M."/>
            <person name="Wu X."/>
            <person name="de Brujin I."/>
            <person name="Lundin D."/>
            <person name="Andersson A."/>
            <person name="Bertilsson S."/>
            <person name="Dopson M."/>
        </authorList>
    </citation>
    <scope>NUCLEOTIDE SEQUENCE</scope>
    <source>
        <strain evidence="3">MM415A00629</strain>
        <strain evidence="2">MM415B00433</strain>
    </source>
</reference>
<evidence type="ECO:0000256" key="1">
    <source>
        <dbReference type="SAM" id="MobiDB-lite"/>
    </source>
</evidence>
<organism evidence="3">
    <name type="scientific">viral metagenome</name>
    <dbReference type="NCBI Taxonomy" id="1070528"/>
    <lineage>
        <taxon>unclassified sequences</taxon>
        <taxon>metagenomes</taxon>
        <taxon>organismal metagenomes</taxon>
    </lineage>
</organism>
<dbReference type="EMBL" id="MT142439">
    <property type="protein sequence ID" value="QJA80874.1"/>
    <property type="molecule type" value="Genomic_DNA"/>
</dbReference>
<dbReference type="EMBL" id="MT141532">
    <property type="protein sequence ID" value="QJA65111.1"/>
    <property type="molecule type" value="Genomic_DNA"/>
</dbReference>